<feature type="domain" description="Multidrug resistance protein MdtA-like alpha-helical hairpin" evidence="4">
    <location>
        <begin position="102"/>
        <end position="171"/>
    </location>
</feature>
<feature type="domain" description="Multidrug resistance protein MdtA-like barrel-sandwich hybrid" evidence="5">
    <location>
        <begin position="63"/>
        <end position="193"/>
    </location>
</feature>
<dbReference type="InterPro" id="IPR006143">
    <property type="entry name" value="RND_pump_MFP"/>
</dbReference>
<evidence type="ECO:0000256" key="3">
    <source>
        <dbReference type="SAM" id="SignalP"/>
    </source>
</evidence>
<dbReference type="Gene3D" id="1.10.287.470">
    <property type="entry name" value="Helix hairpin bin"/>
    <property type="match status" value="1"/>
</dbReference>
<dbReference type="Pfam" id="PF25917">
    <property type="entry name" value="BSH_RND"/>
    <property type="match status" value="1"/>
</dbReference>
<dbReference type="EMBL" id="QLNI01000013">
    <property type="protein sequence ID" value="RAM02559.1"/>
    <property type="molecule type" value="Genomic_DNA"/>
</dbReference>
<dbReference type="Pfam" id="PF25876">
    <property type="entry name" value="HH_MFP_RND"/>
    <property type="match status" value="1"/>
</dbReference>
<proteinExistence type="inferred from homology"/>
<comment type="subcellular location">
    <subcellularLocation>
        <location evidence="1">Cell envelope</location>
    </subcellularLocation>
</comment>
<keyword evidence="11" id="KW-1185">Reference proteome</keyword>
<dbReference type="GO" id="GO:0022857">
    <property type="term" value="F:transmembrane transporter activity"/>
    <property type="evidence" value="ECO:0007669"/>
    <property type="project" value="InterPro"/>
</dbReference>
<dbReference type="PANTHER" id="PTHR30158">
    <property type="entry name" value="ACRA/E-RELATED COMPONENT OF DRUG EFFLUX TRANSPORTER"/>
    <property type="match status" value="1"/>
</dbReference>
<gene>
    <name evidence="9" type="ORF">DO021_07895</name>
    <name evidence="8" type="ORF">EYB58_02630</name>
</gene>
<evidence type="ECO:0000313" key="8">
    <source>
        <dbReference type="EMBL" id="QBH11917.1"/>
    </source>
</evidence>
<dbReference type="Gene3D" id="2.40.420.20">
    <property type="match status" value="1"/>
</dbReference>
<protein>
    <submittedName>
        <fullName evidence="9">Efflux RND transporter periplasmic adaptor subunit</fullName>
    </submittedName>
</protein>
<dbReference type="InterPro" id="IPR058624">
    <property type="entry name" value="MdtA-like_HH"/>
</dbReference>
<dbReference type="EMBL" id="CP036313">
    <property type="protein sequence ID" value="QBH11917.1"/>
    <property type="molecule type" value="Genomic_DNA"/>
</dbReference>
<reference evidence="8 11" key="2">
    <citation type="submission" date="2019-02" db="EMBL/GenBank/DDBJ databases">
        <title>Complete genome sequence of Desulfobacter hydrogenophilus AcRS1.</title>
        <authorList>
            <person name="Marietou A."/>
            <person name="Lund M.B."/>
            <person name="Marshall I.P.G."/>
            <person name="Schreiber L."/>
            <person name="Jorgensen B."/>
        </authorList>
    </citation>
    <scope>NUCLEOTIDE SEQUENCE [LARGE SCALE GENOMIC DNA]</scope>
    <source>
        <strain evidence="8 11">AcRS1</strain>
    </source>
</reference>
<evidence type="ECO:0000259" key="4">
    <source>
        <dbReference type="Pfam" id="PF25876"/>
    </source>
</evidence>
<dbReference type="OrthoDB" id="9772050at2"/>
<accession>A0A328FE15</accession>
<dbReference type="AlphaFoldDB" id="A0A328FE15"/>
<evidence type="ECO:0000259" key="7">
    <source>
        <dbReference type="Pfam" id="PF25967"/>
    </source>
</evidence>
<sequence length="389" mass="41994">MKTKFSVVLLVFVLLVWTPACKEAEQKTAKAIPPVSVSVYKTLAEDVPIYHTFVGQIYGAKDIAIRARVEGFLKGVHFKEGSPVKSDDLLYTIESQTFEAQVASMKGLLAEANTKMVKAKRDLDRYRPLAKMNAVSQSDLDGAVAAYDAAKAGVTAAQANVRAVQIQMGYTKVYSPINGIIGKTKAKVGDFVGRDPNPVILNTVSNTNSVLAEFFLTESQYLGAARHMKASEQEGMERENAFKADIQLILADGSVYPYKGKPNFLDRQIDPTTGAILMQVSFPNPDGLLRPGQFAKIKAMIDSVKGGVLVPQRCITDLQGLKKVFVVGDGGIVKEQDVSLGPDIDNFVLVKTGLSGGESIVYEGLQKVADGTKVTAKAVTVDRIAQEES</sequence>
<feature type="domain" description="Multidrug resistance protein MdtA-like C-terminal permuted SH3" evidence="7">
    <location>
        <begin position="308"/>
        <end position="367"/>
    </location>
</feature>
<dbReference type="RefSeq" id="WP_111955431.1">
    <property type="nucleotide sequence ID" value="NZ_CP036313.1"/>
</dbReference>
<dbReference type="Gene3D" id="2.40.50.100">
    <property type="match status" value="1"/>
</dbReference>
<evidence type="ECO:0000256" key="2">
    <source>
        <dbReference type="ARBA" id="ARBA00009477"/>
    </source>
</evidence>
<dbReference type="InterPro" id="IPR058627">
    <property type="entry name" value="MdtA-like_C"/>
</dbReference>
<dbReference type="Proteomes" id="UP000248798">
    <property type="component" value="Unassembled WGS sequence"/>
</dbReference>
<dbReference type="Proteomes" id="UP000293902">
    <property type="component" value="Chromosome"/>
</dbReference>
<dbReference type="GO" id="GO:0030313">
    <property type="term" value="C:cell envelope"/>
    <property type="evidence" value="ECO:0007669"/>
    <property type="project" value="UniProtKB-SubCell"/>
</dbReference>
<dbReference type="SUPFAM" id="SSF111369">
    <property type="entry name" value="HlyD-like secretion proteins"/>
    <property type="match status" value="1"/>
</dbReference>
<dbReference type="Gene3D" id="2.40.30.170">
    <property type="match status" value="1"/>
</dbReference>
<feature type="domain" description="Multidrug resistance protein MdtA-like beta-barrel" evidence="6">
    <location>
        <begin position="232"/>
        <end position="299"/>
    </location>
</feature>
<dbReference type="GO" id="GO:0046677">
    <property type="term" value="P:response to antibiotic"/>
    <property type="evidence" value="ECO:0007669"/>
    <property type="project" value="TreeGrafter"/>
</dbReference>
<dbReference type="Pfam" id="PF25944">
    <property type="entry name" value="Beta-barrel_RND"/>
    <property type="match status" value="1"/>
</dbReference>
<dbReference type="InterPro" id="IPR058626">
    <property type="entry name" value="MdtA-like_b-barrel"/>
</dbReference>
<evidence type="ECO:0000313" key="10">
    <source>
        <dbReference type="Proteomes" id="UP000248798"/>
    </source>
</evidence>
<name>A0A328FE15_9BACT</name>
<dbReference type="NCBIfam" id="TIGR01730">
    <property type="entry name" value="RND_mfp"/>
    <property type="match status" value="1"/>
</dbReference>
<reference evidence="9 10" key="1">
    <citation type="submission" date="2018-06" db="EMBL/GenBank/DDBJ databases">
        <title>Complete Genome Sequence of Desulfobacter hydrogenophilus (DSM3380).</title>
        <authorList>
            <person name="Marietou A."/>
            <person name="Schreiber L."/>
            <person name="Marshall I."/>
            <person name="Jorgensen B."/>
        </authorList>
    </citation>
    <scope>NUCLEOTIDE SEQUENCE [LARGE SCALE GENOMIC DNA]</scope>
    <source>
        <strain evidence="9 10">DSM 3380</strain>
    </source>
</reference>
<evidence type="ECO:0000313" key="11">
    <source>
        <dbReference type="Proteomes" id="UP000293902"/>
    </source>
</evidence>
<evidence type="ECO:0000256" key="1">
    <source>
        <dbReference type="ARBA" id="ARBA00004196"/>
    </source>
</evidence>
<evidence type="ECO:0000259" key="6">
    <source>
        <dbReference type="Pfam" id="PF25944"/>
    </source>
</evidence>
<feature type="chain" id="PRO_5030062943" evidence="3">
    <location>
        <begin position="23"/>
        <end position="389"/>
    </location>
</feature>
<dbReference type="Pfam" id="PF25967">
    <property type="entry name" value="RND-MFP_C"/>
    <property type="match status" value="1"/>
</dbReference>
<evidence type="ECO:0000313" key="9">
    <source>
        <dbReference type="EMBL" id="RAM02559.1"/>
    </source>
</evidence>
<evidence type="ECO:0000259" key="5">
    <source>
        <dbReference type="Pfam" id="PF25917"/>
    </source>
</evidence>
<organism evidence="9 10">
    <name type="scientific">Desulfobacter hydrogenophilus</name>
    <dbReference type="NCBI Taxonomy" id="2291"/>
    <lineage>
        <taxon>Bacteria</taxon>
        <taxon>Pseudomonadati</taxon>
        <taxon>Thermodesulfobacteriota</taxon>
        <taxon>Desulfobacteria</taxon>
        <taxon>Desulfobacterales</taxon>
        <taxon>Desulfobacteraceae</taxon>
        <taxon>Desulfobacter</taxon>
    </lineage>
</organism>
<keyword evidence="3" id="KW-0732">Signal</keyword>
<dbReference type="InterPro" id="IPR058625">
    <property type="entry name" value="MdtA-like_BSH"/>
</dbReference>
<dbReference type="GO" id="GO:0005886">
    <property type="term" value="C:plasma membrane"/>
    <property type="evidence" value="ECO:0007669"/>
    <property type="project" value="TreeGrafter"/>
</dbReference>
<comment type="similarity">
    <text evidence="2">Belongs to the membrane fusion protein (MFP) (TC 8.A.1) family.</text>
</comment>
<feature type="signal peptide" evidence="3">
    <location>
        <begin position="1"/>
        <end position="22"/>
    </location>
</feature>